<accession>A0A2P2NQV4</accession>
<dbReference type="AlphaFoldDB" id="A0A2P2NQV4"/>
<dbReference type="EMBL" id="GGEC01064341">
    <property type="protein sequence ID" value="MBX44825.1"/>
    <property type="molecule type" value="Transcribed_RNA"/>
</dbReference>
<name>A0A2P2NQV4_RHIMU</name>
<sequence>MWDVFDYLILPADTVVSVISNLS</sequence>
<protein>
    <submittedName>
        <fullName evidence="1">Uncharacterized protein</fullName>
    </submittedName>
</protein>
<evidence type="ECO:0000313" key="1">
    <source>
        <dbReference type="EMBL" id="MBX44825.1"/>
    </source>
</evidence>
<proteinExistence type="predicted"/>
<organism evidence="1">
    <name type="scientific">Rhizophora mucronata</name>
    <name type="common">Asiatic mangrove</name>
    <dbReference type="NCBI Taxonomy" id="61149"/>
    <lineage>
        <taxon>Eukaryota</taxon>
        <taxon>Viridiplantae</taxon>
        <taxon>Streptophyta</taxon>
        <taxon>Embryophyta</taxon>
        <taxon>Tracheophyta</taxon>
        <taxon>Spermatophyta</taxon>
        <taxon>Magnoliopsida</taxon>
        <taxon>eudicotyledons</taxon>
        <taxon>Gunneridae</taxon>
        <taxon>Pentapetalae</taxon>
        <taxon>rosids</taxon>
        <taxon>fabids</taxon>
        <taxon>Malpighiales</taxon>
        <taxon>Rhizophoraceae</taxon>
        <taxon>Rhizophora</taxon>
    </lineage>
</organism>
<reference evidence="1" key="1">
    <citation type="submission" date="2018-02" db="EMBL/GenBank/DDBJ databases">
        <title>Rhizophora mucronata_Transcriptome.</title>
        <authorList>
            <person name="Meera S.P."/>
            <person name="Sreeshan A."/>
            <person name="Augustine A."/>
        </authorList>
    </citation>
    <scope>NUCLEOTIDE SEQUENCE</scope>
    <source>
        <tissue evidence="1">Leaf</tissue>
    </source>
</reference>